<dbReference type="CDD" id="cd00073">
    <property type="entry name" value="H15"/>
    <property type="match status" value="2"/>
</dbReference>
<dbReference type="SUPFAM" id="SSF46785">
    <property type="entry name" value="Winged helix' DNA-binding domain"/>
    <property type="match status" value="2"/>
</dbReference>
<dbReference type="InterPro" id="IPR005818">
    <property type="entry name" value="Histone_H1/H5_H15"/>
</dbReference>
<evidence type="ECO:0000256" key="7">
    <source>
        <dbReference type="SAM" id="MobiDB-lite"/>
    </source>
</evidence>
<dbReference type="PANTHER" id="PTHR11467:SF36">
    <property type="entry name" value="HISTONE 24-RELATED"/>
    <property type="match status" value="1"/>
</dbReference>
<dbReference type="InterPro" id="IPR036388">
    <property type="entry name" value="WH-like_DNA-bd_sf"/>
</dbReference>
<proteinExistence type="predicted"/>
<evidence type="ECO:0000313" key="10">
    <source>
        <dbReference type="Proteomes" id="UP000510647"/>
    </source>
</evidence>
<dbReference type="EMBL" id="CP059272">
    <property type="protein sequence ID" value="QLQ81480.1"/>
    <property type="molecule type" value="Genomic_DNA"/>
</dbReference>
<feature type="domain" description="H15" evidence="8">
    <location>
        <begin position="125"/>
        <end position="200"/>
    </location>
</feature>
<dbReference type="Pfam" id="PF00538">
    <property type="entry name" value="Linker_histone"/>
    <property type="match status" value="2"/>
</dbReference>
<reference evidence="9 10" key="1">
    <citation type="submission" date="2020-06" db="EMBL/GenBank/DDBJ databases">
        <title>The yeast mating-type switching endonuclease HO is a domesticated member of an unorthodox homing genetic element family.</title>
        <authorList>
            <person name="Coughlan A.Y."/>
            <person name="Lombardi L."/>
            <person name="Braun-Galleani S."/>
            <person name="Martos A.R."/>
            <person name="Galeote V."/>
            <person name="Bigey F."/>
            <person name="Dequin S."/>
            <person name="Byrne K.P."/>
            <person name="Wolfe K.H."/>
        </authorList>
    </citation>
    <scope>NUCLEOTIDE SEQUENCE [LARGE SCALE GENOMIC DNA]</scope>
    <source>
        <strain evidence="9 10">CBS2947</strain>
    </source>
</reference>
<feature type="region of interest" description="Disordered" evidence="7">
    <location>
        <begin position="83"/>
        <end position="128"/>
    </location>
</feature>
<dbReference type="AlphaFoldDB" id="A0A7H9HVS8"/>
<evidence type="ECO:0000256" key="1">
    <source>
        <dbReference type="ARBA" id="ARBA00004123"/>
    </source>
</evidence>
<feature type="region of interest" description="Disordered" evidence="7">
    <location>
        <begin position="188"/>
        <end position="210"/>
    </location>
</feature>
<evidence type="ECO:0000256" key="2">
    <source>
        <dbReference type="ARBA" id="ARBA00004286"/>
    </source>
</evidence>
<protein>
    <recommendedName>
        <fullName evidence="3">Histone H1</fullName>
    </recommendedName>
</protein>
<dbReference type="SMART" id="SM00526">
    <property type="entry name" value="H15"/>
    <property type="match status" value="2"/>
</dbReference>
<feature type="compositionally biased region" description="Basic residues" evidence="7">
    <location>
        <begin position="9"/>
        <end position="21"/>
    </location>
</feature>
<keyword evidence="10" id="KW-1185">Reference proteome</keyword>
<feature type="compositionally biased region" description="Basic residues" evidence="7">
    <location>
        <begin position="199"/>
        <end position="210"/>
    </location>
</feature>
<dbReference type="Gene3D" id="1.10.10.10">
    <property type="entry name" value="Winged helix-like DNA-binding domain superfamily/Winged helix DNA-binding domain"/>
    <property type="match status" value="2"/>
</dbReference>
<evidence type="ECO:0000259" key="8">
    <source>
        <dbReference type="PROSITE" id="PS51504"/>
    </source>
</evidence>
<dbReference type="GO" id="GO:0030261">
    <property type="term" value="P:chromosome condensation"/>
    <property type="evidence" value="ECO:0007669"/>
    <property type="project" value="TreeGrafter"/>
</dbReference>
<dbReference type="OrthoDB" id="1110759at2759"/>
<dbReference type="InterPro" id="IPR036390">
    <property type="entry name" value="WH_DNA-bd_sf"/>
</dbReference>
<accession>A0A7H9HVS8</accession>
<gene>
    <name evidence="9" type="ORF">HG537_0F02410</name>
</gene>
<dbReference type="GO" id="GO:0006334">
    <property type="term" value="P:nucleosome assembly"/>
    <property type="evidence" value="ECO:0007669"/>
    <property type="project" value="InterPro"/>
</dbReference>
<evidence type="ECO:0000256" key="4">
    <source>
        <dbReference type="ARBA" id="ARBA00022454"/>
    </source>
</evidence>
<dbReference type="GO" id="GO:0045910">
    <property type="term" value="P:negative regulation of DNA recombination"/>
    <property type="evidence" value="ECO:0007669"/>
    <property type="project" value="TreeGrafter"/>
</dbReference>
<dbReference type="GO" id="GO:0003690">
    <property type="term" value="F:double-stranded DNA binding"/>
    <property type="evidence" value="ECO:0007669"/>
    <property type="project" value="TreeGrafter"/>
</dbReference>
<keyword evidence="4" id="KW-0158">Chromosome</keyword>
<name>A0A7H9HVS8_9SACH</name>
<organism evidence="9 10">
    <name type="scientific">Torulaspora globosa</name>
    <dbReference type="NCBI Taxonomy" id="48254"/>
    <lineage>
        <taxon>Eukaryota</taxon>
        <taxon>Fungi</taxon>
        <taxon>Dikarya</taxon>
        <taxon>Ascomycota</taxon>
        <taxon>Saccharomycotina</taxon>
        <taxon>Saccharomycetes</taxon>
        <taxon>Saccharomycetales</taxon>
        <taxon>Saccharomycetaceae</taxon>
        <taxon>Torulaspora</taxon>
    </lineage>
</organism>
<evidence type="ECO:0000256" key="3">
    <source>
        <dbReference type="ARBA" id="ARBA00020833"/>
    </source>
</evidence>
<sequence length="210" mass="22956">MPSVATSKKTAKKVSKPTKPKKPTEANSKSYKELITEGLVELKDRKGASRLALKKIIKAKYPKLESSTNFDLHFNNAVKKGVESGEFEQPKGPSGPLKLNKKTTDKPIVTKKSTSPVQKKKPSPPALSYKEMITQAILKLNQGKGSSRPALKKYVKDHNPSTAGTNSNFDHLFNTALKKGVDLGDFAQPKGPSGIVKINPKKKLTHKKTI</sequence>
<dbReference type="GO" id="GO:0000786">
    <property type="term" value="C:nucleosome"/>
    <property type="evidence" value="ECO:0007669"/>
    <property type="project" value="InterPro"/>
</dbReference>
<dbReference type="GO" id="GO:0031492">
    <property type="term" value="F:nucleosomal DNA binding"/>
    <property type="evidence" value="ECO:0007669"/>
    <property type="project" value="TreeGrafter"/>
</dbReference>
<comment type="subcellular location">
    <subcellularLocation>
        <location evidence="2">Chromosome</location>
    </subcellularLocation>
    <subcellularLocation>
        <location evidence="1">Nucleus</location>
    </subcellularLocation>
</comment>
<evidence type="ECO:0000256" key="5">
    <source>
        <dbReference type="ARBA" id="ARBA00023125"/>
    </source>
</evidence>
<feature type="domain" description="H15" evidence="8">
    <location>
        <begin position="27"/>
        <end position="101"/>
    </location>
</feature>
<dbReference type="PROSITE" id="PS51504">
    <property type="entry name" value="H15"/>
    <property type="match status" value="2"/>
</dbReference>
<keyword evidence="5" id="KW-0238">DNA-binding</keyword>
<evidence type="ECO:0000313" key="9">
    <source>
        <dbReference type="EMBL" id="QLQ81480.1"/>
    </source>
</evidence>
<feature type="region of interest" description="Disordered" evidence="7">
    <location>
        <begin position="1"/>
        <end position="31"/>
    </location>
</feature>
<keyword evidence="6" id="KW-0539">Nucleus</keyword>
<dbReference type="PANTHER" id="PTHR11467">
    <property type="entry name" value="HISTONE H1"/>
    <property type="match status" value="1"/>
</dbReference>
<dbReference type="Proteomes" id="UP000510647">
    <property type="component" value="Chromosome 6"/>
</dbReference>
<dbReference type="GO" id="GO:0005634">
    <property type="term" value="C:nucleus"/>
    <property type="evidence" value="ECO:0007669"/>
    <property type="project" value="UniProtKB-SubCell"/>
</dbReference>
<evidence type="ECO:0000256" key="6">
    <source>
        <dbReference type="ARBA" id="ARBA00023242"/>
    </source>
</evidence>